<comment type="caution">
    <text evidence="2">The sequence shown here is derived from an EMBL/GenBank/DDBJ whole genome shotgun (WGS) entry which is preliminary data.</text>
</comment>
<reference evidence="2 3" key="1">
    <citation type="journal article" date="2024" name="Front Chem Biol">
        <title>Unveiling the potential of Daldinia eschscholtzii MFLUCC 19-0629 through bioactivity and bioinformatics studies for enhanced sustainable agriculture production.</title>
        <authorList>
            <person name="Brooks S."/>
            <person name="Weaver J.A."/>
            <person name="Klomchit A."/>
            <person name="Alharthi S.A."/>
            <person name="Onlamun T."/>
            <person name="Nurani R."/>
            <person name="Vong T.K."/>
            <person name="Alberti F."/>
            <person name="Greco C."/>
        </authorList>
    </citation>
    <scope>NUCLEOTIDE SEQUENCE [LARGE SCALE GENOMIC DNA]</scope>
    <source>
        <strain evidence="2">MFLUCC 19-0629</strain>
    </source>
</reference>
<feature type="chain" id="PRO_5043421939" description="Ubiquitin 3 binding protein But2 C-terminal domain-containing protein" evidence="1">
    <location>
        <begin position="19"/>
        <end position="200"/>
    </location>
</feature>
<sequence length="200" mass="21146">MKYTTAALCLVSATLSLAAPTGTSTVSARGGQAWAGFALPSIIKNHDITTNLNTADVQTSTVRNGGVETSTLYDIPIPEAAAGKTCALVIHAGRIGNGDNVLGEKALDLFRNSFTDLSNLPSGNLRDTQLARVRFDESTGLYNFDKVGFANPAVESFPCPAGKTLHWETVAVGEFDINVIQQDFWVTGAGVPNGLSVGWW</sequence>
<dbReference type="Proteomes" id="UP001369815">
    <property type="component" value="Unassembled WGS sequence"/>
</dbReference>
<evidence type="ECO:0000313" key="3">
    <source>
        <dbReference type="Proteomes" id="UP001369815"/>
    </source>
</evidence>
<accession>A0AAX6MRA1</accession>
<protein>
    <recommendedName>
        <fullName evidence="4">Ubiquitin 3 binding protein But2 C-terminal domain-containing protein</fullName>
    </recommendedName>
</protein>
<gene>
    <name evidence="2" type="ORF">Daesc_002556</name>
</gene>
<evidence type="ECO:0008006" key="4">
    <source>
        <dbReference type="Google" id="ProtNLM"/>
    </source>
</evidence>
<evidence type="ECO:0000313" key="2">
    <source>
        <dbReference type="EMBL" id="KAK6954927.1"/>
    </source>
</evidence>
<name>A0AAX6MRA1_9PEZI</name>
<dbReference type="EMBL" id="JBANMG010000003">
    <property type="protein sequence ID" value="KAK6954927.1"/>
    <property type="molecule type" value="Genomic_DNA"/>
</dbReference>
<evidence type="ECO:0000256" key="1">
    <source>
        <dbReference type="SAM" id="SignalP"/>
    </source>
</evidence>
<keyword evidence="3" id="KW-1185">Reference proteome</keyword>
<feature type="signal peptide" evidence="1">
    <location>
        <begin position="1"/>
        <end position="18"/>
    </location>
</feature>
<proteinExistence type="predicted"/>
<keyword evidence="1" id="KW-0732">Signal</keyword>
<dbReference type="AlphaFoldDB" id="A0AAX6MRA1"/>
<organism evidence="2 3">
    <name type="scientific">Daldinia eschscholtzii</name>
    <dbReference type="NCBI Taxonomy" id="292717"/>
    <lineage>
        <taxon>Eukaryota</taxon>
        <taxon>Fungi</taxon>
        <taxon>Dikarya</taxon>
        <taxon>Ascomycota</taxon>
        <taxon>Pezizomycotina</taxon>
        <taxon>Sordariomycetes</taxon>
        <taxon>Xylariomycetidae</taxon>
        <taxon>Xylariales</taxon>
        <taxon>Hypoxylaceae</taxon>
        <taxon>Daldinia</taxon>
    </lineage>
</organism>